<dbReference type="InterPro" id="IPR013078">
    <property type="entry name" value="His_Pase_superF_clade-1"/>
</dbReference>
<dbReference type="InterPro" id="IPR050275">
    <property type="entry name" value="PGM_Phosphatase"/>
</dbReference>
<reference evidence="1" key="1">
    <citation type="submission" date="2019-08" db="EMBL/GenBank/DDBJ databases">
        <authorList>
            <person name="Kucharzyk K."/>
            <person name="Murdoch R.W."/>
            <person name="Higgins S."/>
            <person name="Loffler F."/>
        </authorList>
    </citation>
    <scope>NUCLEOTIDE SEQUENCE</scope>
</reference>
<dbReference type="InterPro" id="IPR029033">
    <property type="entry name" value="His_PPase_superfam"/>
</dbReference>
<dbReference type="PANTHER" id="PTHR48100:SF5">
    <property type="entry name" value="HISTIDINE PHOSPHATASE FAMILY PROTEIN"/>
    <property type="match status" value="1"/>
</dbReference>
<dbReference type="PANTHER" id="PTHR48100">
    <property type="entry name" value="BROAD-SPECIFICITY PHOSPHATASE YOR283W-RELATED"/>
    <property type="match status" value="1"/>
</dbReference>
<dbReference type="PROSITE" id="PS00175">
    <property type="entry name" value="PG_MUTASE"/>
    <property type="match status" value="1"/>
</dbReference>
<protein>
    <submittedName>
        <fullName evidence="1">2,3-bisphosphoglycerate-dependent phosphoglycerate mutase</fullName>
        <ecNumber evidence="1">5.4.2.11</ecNumber>
    </submittedName>
</protein>
<dbReference type="Pfam" id="PF00300">
    <property type="entry name" value="His_Phos_1"/>
    <property type="match status" value="1"/>
</dbReference>
<dbReference type="Gene3D" id="3.40.50.1240">
    <property type="entry name" value="Phosphoglycerate mutase-like"/>
    <property type="match status" value="1"/>
</dbReference>
<accession>A0A645DZY2</accession>
<dbReference type="SUPFAM" id="SSF53254">
    <property type="entry name" value="Phosphoglycerate mutase-like"/>
    <property type="match status" value="1"/>
</dbReference>
<dbReference type="GO" id="GO:0016791">
    <property type="term" value="F:phosphatase activity"/>
    <property type="evidence" value="ECO:0007669"/>
    <property type="project" value="TreeGrafter"/>
</dbReference>
<sequence>MKILYLMRHGETVFNVRKKKQGWCDSPLTENGIYQAKVASEYFKKMNISFDHVFSSTSERACDTCELVTSLPYMRTKGLKEWNFGLFEGESEELNPPLPYGDFFVTYGGEGEEEFRNRTVKACKEIMEQCEGVVLAVSHGAFCAQFRLDYLLRNNSEHRNRIGNCCIFKYKYENGEFTLLEEISHEEQIKTIQLY</sequence>
<evidence type="ECO:0000313" key="1">
    <source>
        <dbReference type="EMBL" id="MPM94861.1"/>
    </source>
</evidence>
<dbReference type="AlphaFoldDB" id="A0A645DZY2"/>
<dbReference type="GO" id="GO:0005737">
    <property type="term" value="C:cytoplasm"/>
    <property type="evidence" value="ECO:0007669"/>
    <property type="project" value="TreeGrafter"/>
</dbReference>
<proteinExistence type="predicted"/>
<comment type="caution">
    <text evidence="1">The sequence shown here is derived from an EMBL/GenBank/DDBJ whole genome shotgun (WGS) entry which is preliminary data.</text>
</comment>
<dbReference type="InterPro" id="IPR001345">
    <property type="entry name" value="PG/BPGM_mutase_AS"/>
</dbReference>
<organism evidence="1">
    <name type="scientific">bioreactor metagenome</name>
    <dbReference type="NCBI Taxonomy" id="1076179"/>
    <lineage>
        <taxon>unclassified sequences</taxon>
        <taxon>metagenomes</taxon>
        <taxon>ecological metagenomes</taxon>
    </lineage>
</organism>
<dbReference type="GO" id="GO:0004619">
    <property type="term" value="F:phosphoglycerate mutase activity"/>
    <property type="evidence" value="ECO:0007669"/>
    <property type="project" value="UniProtKB-EC"/>
</dbReference>
<keyword evidence="1" id="KW-0413">Isomerase</keyword>
<dbReference type="CDD" id="cd07067">
    <property type="entry name" value="HP_PGM_like"/>
    <property type="match status" value="1"/>
</dbReference>
<gene>
    <name evidence="1" type="primary">gpmA_23</name>
    <name evidence="1" type="ORF">SDC9_142010</name>
</gene>
<dbReference type="EMBL" id="VSSQ01041440">
    <property type="protein sequence ID" value="MPM94861.1"/>
    <property type="molecule type" value="Genomic_DNA"/>
</dbReference>
<dbReference type="SMART" id="SM00855">
    <property type="entry name" value="PGAM"/>
    <property type="match status" value="1"/>
</dbReference>
<dbReference type="EC" id="5.4.2.11" evidence="1"/>
<name>A0A645DZY2_9ZZZZ</name>